<dbReference type="Pfam" id="PF01812">
    <property type="entry name" value="5-FTHF_cyc-lig"/>
    <property type="match status" value="1"/>
</dbReference>
<comment type="catalytic activity">
    <reaction evidence="5">
        <text>(6S)-5-formyl-5,6,7,8-tetrahydrofolate + ATP = (6R)-5,10-methenyltetrahydrofolate + ADP + phosphate</text>
        <dbReference type="Rhea" id="RHEA:10488"/>
        <dbReference type="ChEBI" id="CHEBI:30616"/>
        <dbReference type="ChEBI" id="CHEBI:43474"/>
        <dbReference type="ChEBI" id="CHEBI:57455"/>
        <dbReference type="ChEBI" id="CHEBI:57457"/>
        <dbReference type="ChEBI" id="CHEBI:456216"/>
        <dbReference type="EC" id="6.3.3.2"/>
    </reaction>
</comment>
<keyword evidence="7" id="KW-1185">Reference proteome</keyword>
<feature type="binding site" evidence="4">
    <location>
        <position position="49"/>
    </location>
    <ligand>
        <name>substrate</name>
    </ligand>
</feature>
<comment type="caution">
    <text evidence="6">The sequence shown here is derived from an EMBL/GenBank/DDBJ whole genome shotgun (WGS) entry which is preliminary data.</text>
</comment>
<dbReference type="PIRSF" id="PIRSF006806">
    <property type="entry name" value="FTHF_cligase"/>
    <property type="match status" value="1"/>
</dbReference>
<dbReference type="PANTHER" id="PTHR23407">
    <property type="entry name" value="ATPASE INHIBITOR/5-FORMYLTETRAHYDROFOLATE CYCLO-LIGASE"/>
    <property type="match status" value="1"/>
</dbReference>
<evidence type="ECO:0000256" key="3">
    <source>
        <dbReference type="ARBA" id="ARBA00022840"/>
    </source>
</evidence>
<feature type="binding site" evidence="4">
    <location>
        <begin position="133"/>
        <end position="141"/>
    </location>
    <ligand>
        <name>ATP</name>
        <dbReference type="ChEBI" id="CHEBI:30616"/>
    </ligand>
</feature>
<dbReference type="InterPro" id="IPR002698">
    <property type="entry name" value="FTHF_cligase"/>
</dbReference>
<evidence type="ECO:0000313" key="7">
    <source>
        <dbReference type="Proteomes" id="UP000601522"/>
    </source>
</evidence>
<dbReference type="RefSeq" id="WP_249322542.1">
    <property type="nucleotide sequence ID" value="NZ_JACRTK010000001.1"/>
</dbReference>
<dbReference type="GO" id="GO:0030272">
    <property type="term" value="F:5-formyltetrahydrofolate cyclo-ligase activity"/>
    <property type="evidence" value="ECO:0007669"/>
    <property type="project" value="UniProtKB-EC"/>
</dbReference>
<dbReference type="InterPro" id="IPR024185">
    <property type="entry name" value="FTHF_cligase-like_sf"/>
</dbReference>
<feature type="binding site" evidence="4">
    <location>
        <begin position="3"/>
        <end position="7"/>
    </location>
    <ligand>
        <name>ATP</name>
        <dbReference type="ChEBI" id="CHEBI:30616"/>
    </ligand>
</feature>
<dbReference type="GO" id="GO:0046872">
    <property type="term" value="F:metal ion binding"/>
    <property type="evidence" value="ECO:0007669"/>
    <property type="project" value="UniProtKB-KW"/>
</dbReference>
<dbReference type="InterPro" id="IPR037171">
    <property type="entry name" value="NagB/RpiA_transferase-like"/>
</dbReference>
<dbReference type="Gene3D" id="3.40.50.10420">
    <property type="entry name" value="NagB/RpiA/CoA transferase-like"/>
    <property type="match status" value="1"/>
</dbReference>
<comment type="cofactor">
    <cofactor evidence="5">
        <name>Mg(2+)</name>
        <dbReference type="ChEBI" id="CHEBI:18420"/>
    </cofactor>
</comment>
<evidence type="ECO:0000256" key="5">
    <source>
        <dbReference type="RuleBase" id="RU361279"/>
    </source>
</evidence>
<gene>
    <name evidence="6" type="ORF">H8689_01005</name>
</gene>
<dbReference type="PANTHER" id="PTHR23407:SF1">
    <property type="entry name" value="5-FORMYLTETRAHYDROFOLATE CYCLO-LIGASE"/>
    <property type="match status" value="1"/>
</dbReference>
<protein>
    <recommendedName>
        <fullName evidence="5">5-formyltetrahydrofolate cyclo-ligase</fullName>
        <ecNumber evidence="5">6.3.3.2</ecNumber>
    </recommendedName>
</protein>
<keyword evidence="5" id="KW-0479">Metal-binding</keyword>
<evidence type="ECO:0000313" key="6">
    <source>
        <dbReference type="EMBL" id="MBC8589723.1"/>
    </source>
</evidence>
<keyword evidence="2 4" id="KW-0547">Nucleotide-binding</keyword>
<evidence type="ECO:0000256" key="1">
    <source>
        <dbReference type="ARBA" id="ARBA00010638"/>
    </source>
</evidence>
<dbReference type="GO" id="GO:0009396">
    <property type="term" value="P:folic acid-containing compound biosynthetic process"/>
    <property type="evidence" value="ECO:0007669"/>
    <property type="project" value="TreeGrafter"/>
</dbReference>
<keyword evidence="3 4" id="KW-0067">ATP-binding</keyword>
<dbReference type="Proteomes" id="UP000601522">
    <property type="component" value="Unassembled WGS sequence"/>
</dbReference>
<dbReference type="NCBIfam" id="TIGR02727">
    <property type="entry name" value="MTHFS_bact"/>
    <property type="match status" value="1"/>
</dbReference>
<keyword evidence="5" id="KW-0460">Magnesium</keyword>
<dbReference type="AlphaFoldDB" id="A0A926IMJ3"/>
<keyword evidence="6" id="KW-0436">Ligase</keyword>
<dbReference type="GO" id="GO:0005524">
    <property type="term" value="F:ATP binding"/>
    <property type="evidence" value="ECO:0007669"/>
    <property type="project" value="UniProtKB-KW"/>
</dbReference>
<accession>A0A926IMJ3</accession>
<sequence>MEKKLLRREILDKRGKLSKNEHYINSKKIIEKIFNSSFYKSADTIMCFISFGDEVNTHEFIKKSIDESKKILVPITIPETRELKLSHLKDFNELEIGHYNILTPKKEFTRYTSPEEIDLIIVPGVVFDTEGYRIGYGGGYYDRFLSDLMDKPKISIAFDLQIVERVPREDFDIPVDYIYTEKEIINCK</sequence>
<feature type="binding site" evidence="4">
    <location>
        <position position="54"/>
    </location>
    <ligand>
        <name>substrate</name>
    </ligand>
</feature>
<dbReference type="EC" id="6.3.3.2" evidence="5"/>
<evidence type="ECO:0000256" key="4">
    <source>
        <dbReference type="PIRSR" id="PIRSR006806-1"/>
    </source>
</evidence>
<dbReference type="EMBL" id="JACRTK010000001">
    <property type="protein sequence ID" value="MBC8589723.1"/>
    <property type="molecule type" value="Genomic_DNA"/>
</dbReference>
<name>A0A926IMJ3_9FIRM</name>
<evidence type="ECO:0000256" key="2">
    <source>
        <dbReference type="ARBA" id="ARBA00022741"/>
    </source>
</evidence>
<proteinExistence type="inferred from homology"/>
<reference evidence="6 7" key="1">
    <citation type="submission" date="2020-08" db="EMBL/GenBank/DDBJ databases">
        <title>Genome public.</title>
        <authorList>
            <person name="Liu C."/>
            <person name="Sun Q."/>
        </authorList>
    </citation>
    <scope>NUCLEOTIDE SEQUENCE [LARGE SCALE GENOMIC DNA]</scope>
    <source>
        <strain evidence="6 7">NSJ-26</strain>
    </source>
</reference>
<dbReference type="SUPFAM" id="SSF100950">
    <property type="entry name" value="NagB/RpiA/CoA transferase-like"/>
    <property type="match status" value="1"/>
</dbReference>
<comment type="similarity">
    <text evidence="1 5">Belongs to the 5-formyltetrahydrofolate cyclo-ligase family.</text>
</comment>
<organism evidence="6 7">
    <name type="scientific">Wansuia hejianensis</name>
    <dbReference type="NCBI Taxonomy" id="2763667"/>
    <lineage>
        <taxon>Bacteria</taxon>
        <taxon>Bacillati</taxon>
        <taxon>Bacillota</taxon>
        <taxon>Clostridia</taxon>
        <taxon>Lachnospirales</taxon>
        <taxon>Lachnospiraceae</taxon>
        <taxon>Wansuia</taxon>
    </lineage>
</organism>
<dbReference type="GO" id="GO:0035999">
    <property type="term" value="P:tetrahydrofolate interconversion"/>
    <property type="evidence" value="ECO:0007669"/>
    <property type="project" value="TreeGrafter"/>
</dbReference>